<feature type="region of interest" description="Disordered" evidence="1">
    <location>
        <begin position="1"/>
        <end position="199"/>
    </location>
</feature>
<accession>A0AAD8X332</accession>
<evidence type="ECO:0000256" key="1">
    <source>
        <dbReference type="SAM" id="MobiDB-lite"/>
    </source>
</evidence>
<dbReference type="SUPFAM" id="SSF56672">
    <property type="entry name" value="DNA/RNA polymerases"/>
    <property type="match status" value="1"/>
</dbReference>
<feature type="compositionally biased region" description="Polar residues" evidence="1">
    <location>
        <begin position="45"/>
        <end position="67"/>
    </location>
</feature>
<evidence type="ECO:0000313" key="4">
    <source>
        <dbReference type="Proteomes" id="UP001231189"/>
    </source>
</evidence>
<gene>
    <name evidence="3" type="ORF">QYE76_009159</name>
</gene>
<feature type="compositionally biased region" description="Gly residues" evidence="1">
    <location>
        <begin position="102"/>
        <end position="114"/>
    </location>
</feature>
<name>A0AAD8X332_LOLMU</name>
<keyword evidence="4" id="KW-1185">Reference proteome</keyword>
<reference evidence="3" key="1">
    <citation type="submission" date="2023-07" db="EMBL/GenBank/DDBJ databases">
        <title>A chromosome-level genome assembly of Lolium multiflorum.</title>
        <authorList>
            <person name="Chen Y."/>
            <person name="Copetti D."/>
            <person name="Kolliker R."/>
            <person name="Studer B."/>
        </authorList>
    </citation>
    <scope>NUCLEOTIDE SEQUENCE</scope>
    <source>
        <strain evidence="3">02402/16</strain>
        <tissue evidence="3">Leaf</tissue>
    </source>
</reference>
<feature type="compositionally biased region" description="Polar residues" evidence="1">
    <location>
        <begin position="11"/>
        <end position="27"/>
    </location>
</feature>
<evidence type="ECO:0000313" key="3">
    <source>
        <dbReference type="EMBL" id="KAK1692462.1"/>
    </source>
</evidence>
<dbReference type="Pfam" id="PF07727">
    <property type="entry name" value="RVT_2"/>
    <property type="match status" value="2"/>
</dbReference>
<dbReference type="InterPro" id="IPR043502">
    <property type="entry name" value="DNA/RNA_pol_sf"/>
</dbReference>
<sequence>MRKAKGDDTISDSIMENTHATNPSTSVVPYDQQGAARQDIAAGENSGQNSAPSSSFQPSGENNSSTDSHGDFLTESASGSSQVPSGSASDASGSPSVPPGSASGGQRGPSGGQRGPRAHGRDAASSPPGSSADSSSHAQHSPSSTARSAATADPGASQSAPGSADPAGHTGSAAPSSRVAQPVPSQRPTTRASRGIVKPREYKDGTVRWLLTAATDEPTDLQSALADPNWKGAMDEEYDALMRNRTWRLVPPREGKNVIDCRWVYKVKRKSDGSIDRYKARLVAKGFKQRYGIDYEDTFSHVVKIATVRLVLSLAVSRGWSLRQLDVKNAFLHGVLEEEVYMKQPPGSDASLFIYRKSNITIFMLIYVDDIIVASSSQAATDALLKDLSQEFALKDLGDLSFFLGVEVQKIDNGIVLSQSKYARDILERVDEVTPPYGGFYIDIDE</sequence>
<feature type="compositionally biased region" description="Polar residues" evidence="1">
    <location>
        <begin position="173"/>
        <end position="192"/>
    </location>
</feature>
<feature type="compositionally biased region" description="Low complexity" evidence="1">
    <location>
        <begin position="76"/>
        <end position="101"/>
    </location>
</feature>
<organism evidence="3 4">
    <name type="scientific">Lolium multiflorum</name>
    <name type="common">Italian ryegrass</name>
    <name type="synonym">Lolium perenne subsp. multiflorum</name>
    <dbReference type="NCBI Taxonomy" id="4521"/>
    <lineage>
        <taxon>Eukaryota</taxon>
        <taxon>Viridiplantae</taxon>
        <taxon>Streptophyta</taxon>
        <taxon>Embryophyta</taxon>
        <taxon>Tracheophyta</taxon>
        <taxon>Spermatophyta</taxon>
        <taxon>Magnoliopsida</taxon>
        <taxon>Liliopsida</taxon>
        <taxon>Poales</taxon>
        <taxon>Poaceae</taxon>
        <taxon>BOP clade</taxon>
        <taxon>Pooideae</taxon>
        <taxon>Poodae</taxon>
        <taxon>Poeae</taxon>
        <taxon>Poeae Chloroplast Group 2 (Poeae type)</taxon>
        <taxon>Loliodinae</taxon>
        <taxon>Loliinae</taxon>
        <taxon>Lolium</taxon>
    </lineage>
</organism>
<dbReference type="AlphaFoldDB" id="A0AAD8X332"/>
<dbReference type="Proteomes" id="UP001231189">
    <property type="component" value="Unassembled WGS sequence"/>
</dbReference>
<protein>
    <recommendedName>
        <fullName evidence="2">Reverse transcriptase Ty1/copia-type domain-containing protein</fullName>
    </recommendedName>
</protein>
<evidence type="ECO:0000259" key="2">
    <source>
        <dbReference type="Pfam" id="PF07727"/>
    </source>
</evidence>
<proteinExistence type="predicted"/>
<comment type="caution">
    <text evidence="3">The sequence shown here is derived from an EMBL/GenBank/DDBJ whole genome shotgun (WGS) entry which is preliminary data.</text>
</comment>
<dbReference type="InterPro" id="IPR013103">
    <property type="entry name" value="RVT_2"/>
</dbReference>
<feature type="compositionally biased region" description="Low complexity" evidence="1">
    <location>
        <begin position="123"/>
        <end position="152"/>
    </location>
</feature>
<feature type="domain" description="Reverse transcriptase Ty1/copia-type" evidence="2">
    <location>
        <begin position="244"/>
        <end position="349"/>
    </location>
</feature>
<dbReference type="EMBL" id="JAUUTY010000001">
    <property type="protein sequence ID" value="KAK1692462.1"/>
    <property type="molecule type" value="Genomic_DNA"/>
</dbReference>
<feature type="domain" description="Reverse transcriptase Ty1/copia-type" evidence="2">
    <location>
        <begin position="354"/>
        <end position="431"/>
    </location>
</feature>